<dbReference type="EMBL" id="CP119313">
    <property type="protein sequence ID" value="WEK20229.1"/>
    <property type="molecule type" value="Genomic_DNA"/>
</dbReference>
<name>A0AAJ5W977_9SPHI</name>
<dbReference type="Proteomes" id="UP001214530">
    <property type="component" value="Chromosome"/>
</dbReference>
<evidence type="ECO:0000313" key="2">
    <source>
        <dbReference type="Proteomes" id="UP001214530"/>
    </source>
</evidence>
<gene>
    <name evidence="1" type="ORF">P0Y49_03580</name>
</gene>
<proteinExistence type="predicted"/>
<dbReference type="AlphaFoldDB" id="A0AAJ5W977"/>
<protein>
    <submittedName>
        <fullName evidence="1">Uncharacterized protein</fullName>
    </submittedName>
</protein>
<reference evidence="1" key="1">
    <citation type="submission" date="2023-03" db="EMBL/GenBank/DDBJ databases">
        <title>Andean soil-derived lignocellulolytic bacterial consortium as a source of novel taxa and putative plastic-active enzymes.</title>
        <authorList>
            <person name="Diaz-Garcia L."/>
            <person name="Chuvochina M."/>
            <person name="Feuerriegel G."/>
            <person name="Bunk B."/>
            <person name="Sproer C."/>
            <person name="Streit W.R."/>
            <person name="Rodriguez L.M."/>
            <person name="Overmann J."/>
            <person name="Jimenez D.J."/>
        </authorList>
    </citation>
    <scope>NUCLEOTIDE SEQUENCE</scope>
    <source>
        <strain evidence="1">MAG 3858</strain>
    </source>
</reference>
<organism evidence="1 2">
    <name type="scientific">Candidatus Pedobacter colombiensis</name>
    <dbReference type="NCBI Taxonomy" id="3121371"/>
    <lineage>
        <taxon>Bacteria</taxon>
        <taxon>Pseudomonadati</taxon>
        <taxon>Bacteroidota</taxon>
        <taxon>Sphingobacteriia</taxon>
        <taxon>Sphingobacteriales</taxon>
        <taxon>Sphingobacteriaceae</taxon>
        <taxon>Pedobacter</taxon>
    </lineage>
</organism>
<accession>A0AAJ5W977</accession>
<evidence type="ECO:0000313" key="1">
    <source>
        <dbReference type="EMBL" id="WEK20229.1"/>
    </source>
</evidence>
<sequence>MNDILTYGLPFGVLGRIANTIYVARKLQQIFEYRRKKLIEIFGAYPYTGI</sequence>